<keyword evidence="3" id="KW-1185">Reference proteome</keyword>
<dbReference type="EMBL" id="FNDT01000025">
    <property type="protein sequence ID" value="SDI81836.1"/>
    <property type="molecule type" value="Genomic_DNA"/>
</dbReference>
<dbReference type="STRING" id="335973.SAMN04488693_1257"/>
<feature type="transmembrane region" description="Helical" evidence="1">
    <location>
        <begin position="55"/>
        <end position="73"/>
    </location>
</feature>
<keyword evidence="1" id="KW-0812">Transmembrane</keyword>
<evidence type="ECO:0000313" key="3">
    <source>
        <dbReference type="Proteomes" id="UP000199258"/>
    </source>
</evidence>
<gene>
    <name evidence="2" type="ORF">SAMN04488693_1257</name>
</gene>
<keyword evidence="1" id="KW-0472">Membrane</keyword>
<protein>
    <recommendedName>
        <fullName evidence="4">DUF3093 domain-containing protein</fullName>
    </recommendedName>
</protein>
<dbReference type="AlphaFoldDB" id="A0A1G8NPC2"/>
<evidence type="ECO:0000313" key="2">
    <source>
        <dbReference type="EMBL" id="SDI81836.1"/>
    </source>
</evidence>
<sequence>MQWCGKLLVMSEAPAPPDAILYDERLWPTPFVWVLVTGVAGASILVFAPISMLTGIIACITIFVIVAALLILSTPRITVTASTLKVGRAHIDRTYLGTARSYRNKEATHQRGPALNALAYLCIRGWIDPVVRIDIDDEEDPTPYWLVSTRHPTKLVNAVSGEALSGESAVPEQRDG</sequence>
<dbReference type="Proteomes" id="UP000199258">
    <property type="component" value="Unassembled WGS sequence"/>
</dbReference>
<dbReference type="Pfam" id="PF11292">
    <property type="entry name" value="DUF3093"/>
    <property type="match status" value="1"/>
</dbReference>
<evidence type="ECO:0000256" key="1">
    <source>
        <dbReference type="SAM" id="Phobius"/>
    </source>
</evidence>
<name>A0A1G8NPC2_9MICC</name>
<dbReference type="OrthoDB" id="3217020at2"/>
<evidence type="ECO:0008006" key="4">
    <source>
        <dbReference type="Google" id="ProtNLM"/>
    </source>
</evidence>
<accession>A0A1G8NPC2</accession>
<organism evidence="2 3">
    <name type="scientific">Arthrobacter subterraneus</name>
    <dbReference type="NCBI Taxonomy" id="335973"/>
    <lineage>
        <taxon>Bacteria</taxon>
        <taxon>Bacillati</taxon>
        <taxon>Actinomycetota</taxon>
        <taxon>Actinomycetes</taxon>
        <taxon>Micrococcales</taxon>
        <taxon>Micrococcaceae</taxon>
        <taxon>Arthrobacter</taxon>
    </lineage>
</organism>
<keyword evidence="1" id="KW-1133">Transmembrane helix</keyword>
<feature type="transmembrane region" description="Helical" evidence="1">
    <location>
        <begin position="31"/>
        <end position="48"/>
    </location>
</feature>
<dbReference type="InterPro" id="IPR021443">
    <property type="entry name" value="DUF3093"/>
</dbReference>
<proteinExistence type="predicted"/>
<reference evidence="2 3" key="1">
    <citation type="submission" date="2016-10" db="EMBL/GenBank/DDBJ databases">
        <authorList>
            <person name="de Groot N.N."/>
        </authorList>
    </citation>
    <scope>NUCLEOTIDE SEQUENCE [LARGE SCALE GENOMIC DNA]</scope>
    <source>
        <strain evidence="2 3">NP_1H</strain>
    </source>
</reference>